<dbReference type="CDD" id="cd01741">
    <property type="entry name" value="GATase1_1"/>
    <property type="match status" value="1"/>
</dbReference>
<dbReference type="Pfam" id="PF00117">
    <property type="entry name" value="GATase"/>
    <property type="match status" value="1"/>
</dbReference>
<dbReference type="PANTHER" id="PTHR42695:SF5">
    <property type="entry name" value="GLUTAMINE AMIDOTRANSFERASE YLR126C-RELATED"/>
    <property type="match status" value="1"/>
</dbReference>
<dbReference type="InterPro" id="IPR029062">
    <property type="entry name" value="Class_I_gatase-like"/>
</dbReference>
<accession>A0A9J6Q2I2</accession>
<keyword evidence="2" id="KW-0315">Glutamine amidotransferase</keyword>
<gene>
    <name evidence="2" type="ORF">M8014_16355</name>
</gene>
<feature type="domain" description="Glutamine amidotransferase" evidence="1">
    <location>
        <begin position="90"/>
        <end position="207"/>
    </location>
</feature>
<dbReference type="PANTHER" id="PTHR42695">
    <property type="entry name" value="GLUTAMINE AMIDOTRANSFERASE YLR126C-RELATED"/>
    <property type="match status" value="1"/>
</dbReference>
<dbReference type="Proteomes" id="UP001063816">
    <property type="component" value="Unassembled WGS sequence"/>
</dbReference>
<protein>
    <submittedName>
        <fullName evidence="2">Glutamine amidotransferase</fullName>
    </submittedName>
</protein>
<organism evidence="2 3">
    <name type="scientific">Silvania hatchlandensis</name>
    <dbReference type="NCBI Taxonomy" id="2926469"/>
    <lineage>
        <taxon>Bacteria</taxon>
        <taxon>Pseudomonadati</taxon>
        <taxon>Pseudomonadota</taxon>
        <taxon>Gammaproteobacteria</taxon>
        <taxon>Enterobacterales</taxon>
        <taxon>Enterobacteriaceae</taxon>
        <taxon>Silvania</taxon>
    </lineage>
</organism>
<dbReference type="GO" id="GO:0005829">
    <property type="term" value="C:cytosol"/>
    <property type="evidence" value="ECO:0007669"/>
    <property type="project" value="TreeGrafter"/>
</dbReference>
<dbReference type="SUPFAM" id="SSF52317">
    <property type="entry name" value="Class I glutamine amidotransferase-like"/>
    <property type="match status" value="1"/>
</dbReference>
<evidence type="ECO:0000259" key="1">
    <source>
        <dbReference type="Pfam" id="PF00117"/>
    </source>
</evidence>
<dbReference type="AlphaFoldDB" id="A0A9J6Q2I2"/>
<name>A0A9J6Q2I2_9ENTR</name>
<sequence>MNGELNPADSAMNNPLPPVLLIQVGTAPDTLKTEHGDLPVWFSRAMALTSDAIQVVKVFKGEPLPEPDPGRVAVITGSWHMVTDKLAWSEETARWIRRAVAVDMPLFGVCYGHQLMAYALGGVVDYHPQGREMGCLEINLTKAGADDPLTGGLSQGFMAHLTHMQTVTQLPAGAQSLASSPHDKNQIIRYGAKAVSTQFHPEFTPGIAASLIQLRTETLLSEGRDPAAMHSALTDAADARELLKTFVSLALMDQPRYEYATNR</sequence>
<reference evidence="2" key="1">
    <citation type="submission" date="2022-05" db="EMBL/GenBank/DDBJ databases">
        <title>Description of a novel species of Leclercia; Leclercia tamurae and the Proposal for a Novel Genus Silvania gen. nov. Containing Two Novel Species Silvania hatchlandensis sp. nov. and Silvania confinis sp. nov. Isolated from the Rhizosphere of Oak.</title>
        <authorList>
            <person name="Maddock D.W."/>
            <person name="Brady C.L."/>
            <person name="Denman S."/>
            <person name="Arnold D."/>
        </authorList>
    </citation>
    <scope>NUCLEOTIDE SEQUENCE</scope>
    <source>
        <strain evidence="2">H19S6</strain>
    </source>
</reference>
<evidence type="ECO:0000313" key="3">
    <source>
        <dbReference type="Proteomes" id="UP001063816"/>
    </source>
</evidence>
<comment type="caution">
    <text evidence="2">The sequence shown here is derived from an EMBL/GenBank/DDBJ whole genome shotgun (WGS) entry which is preliminary data.</text>
</comment>
<proteinExistence type="predicted"/>
<dbReference type="PROSITE" id="PS51273">
    <property type="entry name" value="GATASE_TYPE_1"/>
    <property type="match status" value="1"/>
</dbReference>
<dbReference type="EMBL" id="JAMGZK010000052">
    <property type="protein sequence ID" value="MCU6665912.1"/>
    <property type="molecule type" value="Genomic_DNA"/>
</dbReference>
<dbReference type="NCBIfam" id="NF006562">
    <property type="entry name" value="PRK09065.1"/>
    <property type="match status" value="1"/>
</dbReference>
<keyword evidence="3" id="KW-1185">Reference proteome</keyword>
<dbReference type="InterPro" id="IPR017926">
    <property type="entry name" value="GATASE"/>
</dbReference>
<dbReference type="RefSeq" id="WP_271283452.1">
    <property type="nucleotide sequence ID" value="NZ_JAMGZK010000052.1"/>
</dbReference>
<dbReference type="Gene3D" id="3.40.50.880">
    <property type="match status" value="1"/>
</dbReference>
<dbReference type="InterPro" id="IPR044992">
    <property type="entry name" value="ChyE-like"/>
</dbReference>
<evidence type="ECO:0000313" key="2">
    <source>
        <dbReference type="EMBL" id="MCU6665912.1"/>
    </source>
</evidence>